<feature type="region of interest" description="Disordered" evidence="7">
    <location>
        <begin position="565"/>
        <end position="586"/>
    </location>
</feature>
<dbReference type="GO" id="GO:0016787">
    <property type="term" value="F:hydrolase activity"/>
    <property type="evidence" value="ECO:0007669"/>
    <property type="project" value="UniProtKB-UniRule"/>
</dbReference>
<keyword evidence="11" id="KW-1185">Reference proteome</keyword>
<dbReference type="PANTHER" id="PTHR21529:SF4">
    <property type="entry name" value="TPR AND ANKYRIN REPEAT-CONTAINING PROTEIN 1"/>
    <property type="match status" value="1"/>
</dbReference>
<dbReference type="EMBL" id="WIUZ02000006">
    <property type="protein sequence ID" value="KAF9786003.1"/>
    <property type="molecule type" value="Genomic_DNA"/>
</dbReference>
<evidence type="ECO:0000256" key="5">
    <source>
        <dbReference type="PROSITE-ProRule" id="PRU00560"/>
    </source>
</evidence>
<dbReference type="Gene3D" id="1.10.10.160">
    <property type="match status" value="1"/>
</dbReference>
<dbReference type="InterPro" id="IPR000571">
    <property type="entry name" value="Znf_CCCH"/>
</dbReference>
<feature type="domain" description="C3H1-type" evidence="8">
    <location>
        <begin position="1426"/>
        <end position="1453"/>
    </location>
</feature>
<reference evidence="10" key="1">
    <citation type="journal article" date="2020" name="Nat. Commun.">
        <title>Large-scale genome sequencing of mycorrhizal fungi provides insights into the early evolution of symbiotic traits.</title>
        <authorList>
            <person name="Miyauchi S."/>
            <person name="Kiss E."/>
            <person name="Kuo A."/>
            <person name="Drula E."/>
            <person name="Kohler A."/>
            <person name="Sanchez-Garcia M."/>
            <person name="Morin E."/>
            <person name="Andreopoulos B."/>
            <person name="Barry K.W."/>
            <person name="Bonito G."/>
            <person name="Buee M."/>
            <person name="Carver A."/>
            <person name="Chen C."/>
            <person name="Cichocki N."/>
            <person name="Clum A."/>
            <person name="Culley D."/>
            <person name="Crous P.W."/>
            <person name="Fauchery L."/>
            <person name="Girlanda M."/>
            <person name="Hayes R.D."/>
            <person name="Keri Z."/>
            <person name="LaButti K."/>
            <person name="Lipzen A."/>
            <person name="Lombard V."/>
            <person name="Magnuson J."/>
            <person name="Maillard F."/>
            <person name="Murat C."/>
            <person name="Nolan M."/>
            <person name="Ohm R.A."/>
            <person name="Pangilinan J."/>
            <person name="Pereira M.F."/>
            <person name="Perotto S."/>
            <person name="Peter M."/>
            <person name="Pfister S."/>
            <person name="Riley R."/>
            <person name="Sitrit Y."/>
            <person name="Stielow J.B."/>
            <person name="Szollosi G."/>
            <person name="Zifcakova L."/>
            <person name="Stursova M."/>
            <person name="Spatafora J.W."/>
            <person name="Tedersoo L."/>
            <person name="Vaario L.M."/>
            <person name="Yamada A."/>
            <person name="Yan M."/>
            <person name="Wang P."/>
            <person name="Xu J."/>
            <person name="Bruns T."/>
            <person name="Baldrian P."/>
            <person name="Vilgalys R."/>
            <person name="Dunand C."/>
            <person name="Henrissat B."/>
            <person name="Grigoriev I.V."/>
            <person name="Hibbett D."/>
            <person name="Nagy L.G."/>
            <person name="Martin F.M."/>
        </authorList>
    </citation>
    <scope>NUCLEOTIDE SEQUENCE</scope>
    <source>
        <strain evidence="10">UH-Tt-Lm1</strain>
    </source>
</reference>
<dbReference type="InterPro" id="IPR027417">
    <property type="entry name" value="P-loop_NTPase"/>
</dbReference>
<evidence type="ECO:0008006" key="12">
    <source>
        <dbReference type="Google" id="ProtNLM"/>
    </source>
</evidence>
<dbReference type="SUPFAM" id="SSF52540">
    <property type="entry name" value="P-loop containing nucleoside triphosphate hydrolases"/>
    <property type="match status" value="1"/>
</dbReference>
<keyword evidence="3 5" id="KW-0347">Helicase</keyword>
<evidence type="ECO:0000259" key="9">
    <source>
        <dbReference type="PROSITE" id="PS51198"/>
    </source>
</evidence>
<dbReference type="InterPro" id="IPR039904">
    <property type="entry name" value="TRANK1"/>
</dbReference>
<keyword evidence="1 5" id="KW-0547">Nucleotide-binding</keyword>
<evidence type="ECO:0000256" key="7">
    <source>
        <dbReference type="SAM" id="MobiDB-lite"/>
    </source>
</evidence>
<dbReference type="InterPro" id="IPR013986">
    <property type="entry name" value="DExx_box_DNA_helicase_dom_sf"/>
</dbReference>
<keyword evidence="6" id="KW-0863">Zinc-finger</keyword>
<feature type="domain" description="UvrD-like helicase ATP-binding" evidence="9">
    <location>
        <begin position="400"/>
        <end position="792"/>
    </location>
</feature>
<evidence type="ECO:0000313" key="10">
    <source>
        <dbReference type="EMBL" id="KAF9786003.1"/>
    </source>
</evidence>
<keyword evidence="6" id="KW-0862">Zinc</keyword>
<dbReference type="InterPro" id="IPR014017">
    <property type="entry name" value="DNA_helicase_UvrD-like_C"/>
</dbReference>
<keyword evidence="6" id="KW-0479">Metal-binding</keyword>
<feature type="region of interest" description="Disordered" evidence="7">
    <location>
        <begin position="1881"/>
        <end position="1902"/>
    </location>
</feature>
<evidence type="ECO:0000313" key="11">
    <source>
        <dbReference type="Proteomes" id="UP000736335"/>
    </source>
</evidence>
<dbReference type="PROSITE" id="PS51198">
    <property type="entry name" value="UVRD_HELICASE_ATP_BIND"/>
    <property type="match status" value="1"/>
</dbReference>
<feature type="region of interest" description="Disordered" evidence="7">
    <location>
        <begin position="2075"/>
        <end position="2100"/>
    </location>
</feature>
<feature type="binding site" evidence="5">
    <location>
        <begin position="421"/>
        <end position="428"/>
    </location>
    <ligand>
        <name>ATP</name>
        <dbReference type="ChEBI" id="CHEBI:30616"/>
    </ligand>
</feature>
<dbReference type="GO" id="GO:0008270">
    <property type="term" value="F:zinc ion binding"/>
    <property type="evidence" value="ECO:0007669"/>
    <property type="project" value="UniProtKB-KW"/>
</dbReference>
<protein>
    <recommendedName>
        <fullName evidence="12">UvrD-like helicase ATP-binding domain-containing protein</fullName>
    </recommendedName>
</protein>
<dbReference type="PROSITE" id="PS50103">
    <property type="entry name" value="ZF_C3H1"/>
    <property type="match status" value="1"/>
</dbReference>
<accession>A0A9P6HIC3</accession>
<dbReference type="Pfam" id="PF00580">
    <property type="entry name" value="UvrD-helicase"/>
    <property type="match status" value="1"/>
</dbReference>
<comment type="caution">
    <text evidence="10">The sequence shown here is derived from an EMBL/GenBank/DDBJ whole genome shotgun (WGS) entry which is preliminary data.</text>
</comment>
<name>A0A9P6HIC3_9AGAM</name>
<dbReference type="InterPro" id="IPR014016">
    <property type="entry name" value="UvrD-like_ATP-bd"/>
</dbReference>
<gene>
    <name evidence="10" type="ORF">BJ322DRAFT_1210558</name>
</gene>
<evidence type="ECO:0000256" key="4">
    <source>
        <dbReference type="ARBA" id="ARBA00022840"/>
    </source>
</evidence>
<evidence type="ECO:0000259" key="8">
    <source>
        <dbReference type="PROSITE" id="PS50103"/>
    </source>
</evidence>
<evidence type="ECO:0000256" key="2">
    <source>
        <dbReference type="ARBA" id="ARBA00022801"/>
    </source>
</evidence>
<dbReference type="OrthoDB" id="3156807at2759"/>
<dbReference type="Gene3D" id="3.40.50.300">
    <property type="entry name" value="P-loop containing nucleotide triphosphate hydrolases"/>
    <property type="match status" value="2"/>
</dbReference>
<dbReference type="GO" id="GO:0004386">
    <property type="term" value="F:helicase activity"/>
    <property type="evidence" value="ECO:0007669"/>
    <property type="project" value="UniProtKB-UniRule"/>
</dbReference>
<dbReference type="PANTHER" id="PTHR21529">
    <property type="entry name" value="MAMMARY TURMOR VIRUS RECEPTOR HOMOLOG 1, 2 MTVR1, 2"/>
    <property type="match status" value="1"/>
</dbReference>
<evidence type="ECO:0000256" key="1">
    <source>
        <dbReference type="ARBA" id="ARBA00022741"/>
    </source>
</evidence>
<proteinExistence type="predicted"/>
<reference evidence="10" key="2">
    <citation type="submission" date="2020-11" db="EMBL/GenBank/DDBJ databases">
        <authorList>
            <consortium name="DOE Joint Genome Institute"/>
            <person name="Kuo A."/>
            <person name="Miyauchi S."/>
            <person name="Kiss E."/>
            <person name="Drula E."/>
            <person name="Kohler A."/>
            <person name="Sanchez-Garcia M."/>
            <person name="Andreopoulos B."/>
            <person name="Barry K.W."/>
            <person name="Bonito G."/>
            <person name="Buee M."/>
            <person name="Carver A."/>
            <person name="Chen C."/>
            <person name="Cichocki N."/>
            <person name="Clum A."/>
            <person name="Culley D."/>
            <person name="Crous P.W."/>
            <person name="Fauchery L."/>
            <person name="Girlanda M."/>
            <person name="Hayes R."/>
            <person name="Keri Z."/>
            <person name="Labutti K."/>
            <person name="Lipzen A."/>
            <person name="Lombard V."/>
            <person name="Magnuson J."/>
            <person name="Maillard F."/>
            <person name="Morin E."/>
            <person name="Murat C."/>
            <person name="Nolan M."/>
            <person name="Ohm R."/>
            <person name="Pangilinan J."/>
            <person name="Pereira M."/>
            <person name="Perotto S."/>
            <person name="Peter M."/>
            <person name="Riley R."/>
            <person name="Sitrit Y."/>
            <person name="Stielow B."/>
            <person name="Szollosi G."/>
            <person name="Zifcakova L."/>
            <person name="Stursova M."/>
            <person name="Spatafora J.W."/>
            <person name="Tedersoo L."/>
            <person name="Vaario L.-M."/>
            <person name="Yamada A."/>
            <person name="Yan M."/>
            <person name="Wang P."/>
            <person name="Xu J."/>
            <person name="Bruns T."/>
            <person name="Baldrian P."/>
            <person name="Vilgalys R."/>
            <person name="Henrissat B."/>
            <person name="Grigoriev I.V."/>
            <person name="Hibbett D."/>
            <person name="Nagy L.G."/>
            <person name="Martin F.M."/>
        </authorList>
    </citation>
    <scope>NUCLEOTIDE SEQUENCE</scope>
    <source>
        <strain evidence="10">UH-Tt-Lm1</strain>
    </source>
</reference>
<evidence type="ECO:0000256" key="3">
    <source>
        <dbReference type="ARBA" id="ARBA00022806"/>
    </source>
</evidence>
<keyword evidence="4 5" id="KW-0067">ATP-binding</keyword>
<keyword evidence="2 5" id="KW-0378">Hydrolase</keyword>
<sequence>MDLVAELSSRPHIFEYIFSTLDNRPFERLSKWTITQFPTPDTLDAMEAMGIKLLQRLSSSLMPVEEVATAKHRNELREFRRRVDSSLDVLKALGGYIERASVEANASSTTRKKSKASGKQLKLDPQPFECMGITVPTTEREAHAVFSDILLQLQGILGGYLSALRQPEVSGVFKRQLKELGITTAPSESMVQPIKAALYFKNVEGFGEWRILLPTGVQKSLREARRSNSAMFENVVKKIKELSQGRFTEDNQKKLTGSKTIIPVFEAEMSGDMRLIYRIDCIPDGEGETQVICVLRIDKQAQADHGRFWDTLSRQLQNKGPDYITRCTLNEPLDTGDRVVLPASFPPSPIQEIQHEFAPLTRVSEEDLKNIHSMLVLDKFVLLSQALLNSILADQDVAHVFTVSAQEQEIIENTSSCYVIGRSGTGKTTTMLFKMLGIECVWRQFPDMWGKPRQIFVTQSRVLATKVEEYFSKLMLSLEAASYSPEELRKMAKNMSKEMELIDLDDIAQWRSDLPTNFSELTDVNFPLFITHDQLCLMLQNDIGEENDNDGFIIPVVMPGHNSTPTNPLPPRRMRPVGSSTSVPVSDHSENGVNRFVSYPQFLSRYWNHFPHTITRALDPALVFGEILGVIKGSEKAIGTSQRCLDRDTYLSSGRQGMFSHRKEDVYELFTAYTKLKRQRQEYDAADRTHHILKEMRDTGWKEQKKGKKVDFLYVDEVQDNLLIDTLMLRTLCNNPNGLFWAGDTAQTISIGSSFKFSDLKAFQYRTEKELRHGAKPTDSKTYELIVNYRSHGGIVNCARSVVELITQYWPHSIDSLRPERASVDGFRPIFFSSQGNDDFERSFFGDGKGKPIEFGADQCILVRDEKARQQLKERLGESIIMTLYESKGLEFNDVLLYNFFKDSTASASQWRLIMRGGSDGTQNAPAPVFDETKHASICTELKFLYVAITRARKNLWFLDNSENAEPMKAYWGGKNLIEVWGSTSEVPRLATESTSQDWIDAARLMFSNKRYAQALVAFQRAGRTREVSICHAFLLRENARGVPDDQVKDRIDAFCEAGEAFSTCANASSSHQRGERLAYYTNAGDCFVQGRRLKEAGDCFVHAEQRSRAACIYREGGYFDEMVEVLKEREHDIEADLLAQLKKVAQMHYFKLGKIKKARDLFTSKKEAIAFAEDYGFDDAHVELLRTSGRLFESAEVLANGGRIADAVRTLIATPRARDRTQRAVEYLTSGLWQYQSFGMKFPATNPEVVSEMLGLADDLKNDVRGQEAKEIEMFRARYNCDSKSLITLHLEFIQAKNYPAALLCLDQTFFSTLPQYGTTVVNPGSELSLNFTYFELLDRLRREDHLDPGSMRQKIFAFQSREDDRFFIPTNSFLHTVVTLRPDAVQEKGGCIVTHEELKHILDREIPEYIRLRAKDQHNAYRNKLGADPCILMATRGECPKRDCQFQHIRPEKITAAWFNARARSVLMEIRILHLTGFHPKGVIVHWVCVLYAILHPPSPKLGSMATLNLGNTPESMEGIRILREWIWQACNNLQFISPAPPFKYIETFIPEFMPVCTMAYDFDFERAQGYVPRTRMCGFGKWPLCLTRPGMGTEVHFIIRDFVLFLHGGPPHSLILGTLYLRQILANRIPVDAGSFCDAVERLCGLHILAYRLKTGRGTLHGVVLPRSWLMGLFRSRPLLDKKTDRLPHFINDTISLLRRIESQREAYNHQSGDNQQFRNNGSRFSSVHAGVYIARICLCLCLLGYHIYDDRLRSDVLRAIHGLRRTERAYRQYVEASDWWGLVDVFIKSLSNSTLDEMILLLHSKGPRFDVEHTRSVTYENIEEIVERLRTTTAGRTDARVPAVTSHGPPTFEGRPTELGIDYGQQKQAALPEEDVLNSKDGGAPVDNGGQEENSASPEEVQAALLIAAAYHRIITRKKDPPKGVNATRARFWSLLRERASSMKWSSYKRYKLLMLGPLVHVLVCLDCIKMFADHINKDSKKQLRGDDHTKLEQFIERSDRSSDLQKATMELQAKLGHSSTLHDGCDARALRDMVLEVEKLIGRLSEFPGNAAIKTKERIKDDWKLGWDGIVKKPGQPRKPQKPKLTLDEEDVLYP</sequence>
<organism evidence="10 11">
    <name type="scientific">Thelephora terrestris</name>
    <dbReference type="NCBI Taxonomy" id="56493"/>
    <lineage>
        <taxon>Eukaryota</taxon>
        <taxon>Fungi</taxon>
        <taxon>Dikarya</taxon>
        <taxon>Basidiomycota</taxon>
        <taxon>Agaricomycotina</taxon>
        <taxon>Agaricomycetes</taxon>
        <taxon>Thelephorales</taxon>
        <taxon>Thelephoraceae</taxon>
        <taxon>Thelephora</taxon>
    </lineage>
</organism>
<feature type="zinc finger region" description="C3H1-type" evidence="6">
    <location>
        <begin position="1426"/>
        <end position="1453"/>
    </location>
</feature>
<dbReference type="GO" id="GO:0005524">
    <property type="term" value="F:ATP binding"/>
    <property type="evidence" value="ECO:0007669"/>
    <property type="project" value="UniProtKB-UniRule"/>
</dbReference>
<evidence type="ECO:0000256" key="6">
    <source>
        <dbReference type="PROSITE-ProRule" id="PRU00723"/>
    </source>
</evidence>
<dbReference type="Pfam" id="PF13361">
    <property type="entry name" value="UvrD_C"/>
    <property type="match status" value="1"/>
</dbReference>
<dbReference type="Proteomes" id="UP000736335">
    <property type="component" value="Unassembled WGS sequence"/>
</dbReference>